<dbReference type="GO" id="GO:0003688">
    <property type="term" value="F:DNA replication origin binding"/>
    <property type="evidence" value="ECO:0007669"/>
    <property type="project" value="TreeGrafter"/>
</dbReference>
<evidence type="ECO:0000313" key="3">
    <source>
        <dbReference type="EMBL" id="KAG0729063.1"/>
    </source>
</evidence>
<keyword evidence="4" id="KW-1185">Reference proteome</keyword>
<evidence type="ECO:0000313" key="4">
    <source>
        <dbReference type="Proteomes" id="UP000770661"/>
    </source>
</evidence>
<dbReference type="InterPro" id="IPR040184">
    <property type="entry name" value="Mcm10"/>
</dbReference>
<gene>
    <name evidence="3" type="primary">Mcm10</name>
    <name evidence="3" type="ORF">GWK47_031126</name>
</gene>
<dbReference type="Pfam" id="PF22379">
    <property type="entry name" value="OB_MCM10"/>
    <property type="match status" value="1"/>
</dbReference>
<sequence>MEARVKELQERLSKKKRLDPNHSHKFTKLTSTPEQARKVNSRTLSATEEAKLHKKLRQKSELRTGDTDSEDDEDKRNPMEQTYNACGREIKQRIAHESKTGPRERIEVIPMAKKTSGVEKPGWKGTEGALVNIGRAGASTSQEQDKNVTLDAYSGIRIINPKVSQEALREMMEARKMVRMSTITLHLRKGEIEGDWATIAVLVAKGNPKVSQKGSQYCIWKLSDLSDCTKTAALFLFGGAYKALWKHSVGSVLGVLNPNVMKDK</sequence>
<organism evidence="3 4">
    <name type="scientific">Chionoecetes opilio</name>
    <name type="common">Atlantic snow crab</name>
    <name type="synonym">Cancer opilio</name>
    <dbReference type="NCBI Taxonomy" id="41210"/>
    <lineage>
        <taxon>Eukaryota</taxon>
        <taxon>Metazoa</taxon>
        <taxon>Ecdysozoa</taxon>
        <taxon>Arthropoda</taxon>
        <taxon>Crustacea</taxon>
        <taxon>Multicrustacea</taxon>
        <taxon>Malacostraca</taxon>
        <taxon>Eumalacostraca</taxon>
        <taxon>Eucarida</taxon>
        <taxon>Decapoda</taxon>
        <taxon>Pleocyemata</taxon>
        <taxon>Brachyura</taxon>
        <taxon>Eubrachyura</taxon>
        <taxon>Majoidea</taxon>
        <taxon>Majidae</taxon>
        <taxon>Chionoecetes</taxon>
    </lineage>
</organism>
<feature type="domain" description="MCM10 OB-fold" evidence="2">
    <location>
        <begin position="153"/>
        <end position="264"/>
    </location>
</feature>
<accession>A0A8J5CQQ7</accession>
<dbReference type="Proteomes" id="UP000770661">
    <property type="component" value="Unassembled WGS sequence"/>
</dbReference>
<dbReference type="PANTHER" id="PTHR13454">
    <property type="entry name" value="PROTEIN MCM10 HOMOLOG"/>
    <property type="match status" value="1"/>
</dbReference>
<name>A0A8J5CQQ7_CHIOP</name>
<dbReference type="AlphaFoldDB" id="A0A8J5CQQ7"/>
<dbReference type="InterPro" id="IPR012340">
    <property type="entry name" value="NA-bd_OB-fold"/>
</dbReference>
<feature type="compositionally biased region" description="Basic and acidic residues" evidence="1">
    <location>
        <begin position="1"/>
        <end position="22"/>
    </location>
</feature>
<dbReference type="GO" id="GO:0043596">
    <property type="term" value="C:nuclear replication fork"/>
    <property type="evidence" value="ECO:0007669"/>
    <property type="project" value="TreeGrafter"/>
</dbReference>
<proteinExistence type="predicted"/>
<comment type="caution">
    <text evidence="3">The sequence shown here is derived from an EMBL/GenBank/DDBJ whole genome shotgun (WGS) entry which is preliminary data.</text>
</comment>
<protein>
    <submittedName>
        <fullName evidence="3">Protein MCM10</fullName>
    </submittedName>
</protein>
<dbReference type="EMBL" id="JACEEZ010001576">
    <property type="protein sequence ID" value="KAG0729063.1"/>
    <property type="molecule type" value="Genomic_DNA"/>
</dbReference>
<evidence type="ECO:0000256" key="1">
    <source>
        <dbReference type="SAM" id="MobiDB-lite"/>
    </source>
</evidence>
<feature type="region of interest" description="Disordered" evidence="1">
    <location>
        <begin position="1"/>
        <end position="82"/>
    </location>
</feature>
<dbReference type="InterPro" id="IPR055065">
    <property type="entry name" value="OB_MCM10"/>
</dbReference>
<dbReference type="Gene3D" id="2.40.50.140">
    <property type="entry name" value="Nucleic acid-binding proteins"/>
    <property type="match status" value="1"/>
</dbReference>
<reference evidence="3" key="1">
    <citation type="submission" date="2020-07" db="EMBL/GenBank/DDBJ databases">
        <title>The High-quality genome of the commercially important snow crab, Chionoecetes opilio.</title>
        <authorList>
            <person name="Jeong J.-H."/>
            <person name="Ryu S."/>
        </authorList>
    </citation>
    <scope>NUCLEOTIDE SEQUENCE</scope>
    <source>
        <strain evidence="3">MADBK_172401_WGS</strain>
        <tissue evidence="3">Digestive gland</tissue>
    </source>
</reference>
<dbReference type="PANTHER" id="PTHR13454:SF11">
    <property type="entry name" value="PROTEIN MCM10 HOMOLOG"/>
    <property type="match status" value="1"/>
</dbReference>
<dbReference type="OrthoDB" id="273123at2759"/>
<dbReference type="GO" id="GO:0003697">
    <property type="term" value="F:single-stranded DNA binding"/>
    <property type="evidence" value="ECO:0007669"/>
    <property type="project" value="InterPro"/>
</dbReference>
<dbReference type="GO" id="GO:0006270">
    <property type="term" value="P:DNA replication initiation"/>
    <property type="evidence" value="ECO:0007669"/>
    <property type="project" value="InterPro"/>
</dbReference>
<evidence type="ECO:0000259" key="2">
    <source>
        <dbReference type="Pfam" id="PF22379"/>
    </source>
</evidence>